<keyword evidence="2" id="KW-0169">Cobalamin biosynthesis</keyword>
<dbReference type="PANTHER" id="PTHR43182:SF1">
    <property type="entry name" value="COBALT-PRECORRIN-7 C(5)-METHYLTRANSFERASE"/>
    <property type="match status" value="1"/>
</dbReference>
<dbReference type="SUPFAM" id="SSF53335">
    <property type="entry name" value="S-adenosyl-L-methionine-dependent methyltransferases"/>
    <property type="match status" value="1"/>
</dbReference>
<dbReference type="eggNOG" id="COG2241">
    <property type="taxonomic scope" value="Bacteria"/>
</dbReference>
<dbReference type="SUPFAM" id="SSF53790">
    <property type="entry name" value="Tetrapyrrole methylase"/>
    <property type="match status" value="1"/>
</dbReference>
<dbReference type="Gene3D" id="3.30.950.10">
    <property type="entry name" value="Methyltransferase, Cobalt-precorrin-4 Transmethylase, Domain 2"/>
    <property type="match status" value="1"/>
</dbReference>
<dbReference type="EC" id="2.1.1.132" evidence="7"/>
<dbReference type="NCBIfam" id="TIGR02467">
    <property type="entry name" value="CbiE"/>
    <property type="match status" value="1"/>
</dbReference>
<dbReference type="KEGG" id="sfu:Sfum_2130"/>
<reference evidence="7 8" key="1">
    <citation type="submission" date="2006-10" db="EMBL/GenBank/DDBJ databases">
        <title>Complete sequence of Syntrophobacter fumaroxidans MPOB.</title>
        <authorList>
            <consortium name="US DOE Joint Genome Institute"/>
            <person name="Copeland A."/>
            <person name="Lucas S."/>
            <person name="Lapidus A."/>
            <person name="Barry K."/>
            <person name="Detter J.C."/>
            <person name="Glavina del Rio T."/>
            <person name="Hammon N."/>
            <person name="Israni S."/>
            <person name="Pitluck S."/>
            <person name="Goltsman E.G."/>
            <person name="Martinez M."/>
            <person name="Schmutz J."/>
            <person name="Larimer F."/>
            <person name="Land M."/>
            <person name="Hauser L."/>
            <person name="Kyrpides N."/>
            <person name="Kim E."/>
            <person name="Boone D.R."/>
            <person name="Brockman F."/>
            <person name="Culley D."/>
            <person name="Ferry J."/>
            <person name="Gunsalus R."/>
            <person name="McInerney M.J."/>
            <person name="Morrison M."/>
            <person name="Plugge C."/>
            <person name="Rohlin L."/>
            <person name="Scholten J."/>
            <person name="Sieber J."/>
            <person name="Stams A.J.M."/>
            <person name="Worm P."/>
            <person name="Henstra A.M."/>
            <person name="Richardson P."/>
        </authorList>
    </citation>
    <scope>NUCLEOTIDE SEQUENCE [LARGE SCALE GENOMIC DNA]</scope>
    <source>
        <strain evidence="8">DSM 10017 / MPOB</strain>
    </source>
</reference>
<proteinExistence type="predicted"/>
<dbReference type="PIRSF" id="PIRSF036428">
    <property type="entry name" value="CobL"/>
    <property type="match status" value="1"/>
</dbReference>
<dbReference type="Pfam" id="PF00590">
    <property type="entry name" value="TP_methylase"/>
    <property type="match status" value="1"/>
</dbReference>
<dbReference type="Gene3D" id="3.40.50.150">
    <property type="entry name" value="Vaccinia Virus protein VP39"/>
    <property type="match status" value="1"/>
</dbReference>
<gene>
    <name evidence="7" type="ordered locus">Sfum_2130</name>
</gene>
<dbReference type="InParanoid" id="A0LK60"/>
<feature type="domain" description="Tetrapyrrole methylase" evidence="6">
    <location>
        <begin position="17"/>
        <end position="207"/>
    </location>
</feature>
<evidence type="ECO:0000256" key="5">
    <source>
        <dbReference type="ARBA" id="ARBA00022691"/>
    </source>
</evidence>
<keyword evidence="4 7" id="KW-0808">Transferase</keyword>
<dbReference type="eggNOG" id="COG2242">
    <property type="taxonomic scope" value="Bacteria"/>
</dbReference>
<evidence type="ECO:0000256" key="4">
    <source>
        <dbReference type="ARBA" id="ARBA00022679"/>
    </source>
</evidence>
<dbReference type="InterPro" id="IPR000878">
    <property type="entry name" value="4pyrrol_Mease"/>
</dbReference>
<dbReference type="InterPro" id="IPR014776">
    <property type="entry name" value="4pyrrole_Mease_sub2"/>
</dbReference>
<evidence type="ECO:0000313" key="8">
    <source>
        <dbReference type="Proteomes" id="UP000001784"/>
    </source>
</evidence>
<evidence type="ECO:0000256" key="1">
    <source>
        <dbReference type="ARBA" id="ARBA00004953"/>
    </source>
</evidence>
<keyword evidence="3 7" id="KW-0489">Methyltransferase</keyword>
<evidence type="ECO:0000259" key="6">
    <source>
        <dbReference type="Pfam" id="PF00590"/>
    </source>
</evidence>
<dbReference type="OrthoDB" id="9787825at2"/>
<dbReference type="UniPathway" id="UPA00148"/>
<dbReference type="InterPro" id="IPR050714">
    <property type="entry name" value="Cobalamin_biosynth_MTase"/>
</dbReference>
<keyword evidence="8" id="KW-1185">Reference proteome</keyword>
<dbReference type="GO" id="GO:0032259">
    <property type="term" value="P:methylation"/>
    <property type="evidence" value="ECO:0007669"/>
    <property type="project" value="UniProtKB-KW"/>
</dbReference>
<organism evidence="7 8">
    <name type="scientific">Syntrophobacter fumaroxidans (strain DSM 10017 / MPOB)</name>
    <dbReference type="NCBI Taxonomy" id="335543"/>
    <lineage>
        <taxon>Bacteria</taxon>
        <taxon>Pseudomonadati</taxon>
        <taxon>Thermodesulfobacteriota</taxon>
        <taxon>Syntrophobacteria</taxon>
        <taxon>Syntrophobacterales</taxon>
        <taxon>Syntrophobacteraceae</taxon>
        <taxon>Syntrophobacter</taxon>
    </lineage>
</organism>
<evidence type="ECO:0000256" key="2">
    <source>
        <dbReference type="ARBA" id="ARBA00022573"/>
    </source>
</evidence>
<dbReference type="Pfam" id="PF01135">
    <property type="entry name" value="PCMT"/>
    <property type="match status" value="1"/>
</dbReference>
<dbReference type="GO" id="GO:0008276">
    <property type="term" value="F:protein methyltransferase activity"/>
    <property type="evidence" value="ECO:0007669"/>
    <property type="project" value="InterPro"/>
</dbReference>
<dbReference type="InterPro" id="IPR012818">
    <property type="entry name" value="CbiE"/>
</dbReference>
<dbReference type="InterPro" id="IPR006365">
    <property type="entry name" value="Cbl_synth_CobL"/>
</dbReference>
<dbReference type="PANTHER" id="PTHR43182">
    <property type="entry name" value="COBALT-PRECORRIN-6B C(15)-METHYLTRANSFERASE (DECARBOXYLATING)"/>
    <property type="match status" value="1"/>
</dbReference>
<dbReference type="AlphaFoldDB" id="A0LK60"/>
<dbReference type="InterPro" id="IPR029063">
    <property type="entry name" value="SAM-dependent_MTases_sf"/>
</dbReference>
<dbReference type="STRING" id="335543.Sfum_2130"/>
<protein>
    <submittedName>
        <fullName evidence="7">Precorrin-6Y C5,15-methyltransferase (Decarboxylating)</fullName>
        <ecNumber evidence="7">2.1.1.132</ecNumber>
    </submittedName>
</protein>
<dbReference type="EMBL" id="CP000478">
    <property type="protein sequence ID" value="ABK17812.1"/>
    <property type="molecule type" value="Genomic_DNA"/>
</dbReference>
<keyword evidence="5" id="KW-0949">S-adenosyl-L-methionine</keyword>
<dbReference type="CDD" id="cd11644">
    <property type="entry name" value="Precorrin-6Y-MT"/>
    <property type="match status" value="1"/>
</dbReference>
<dbReference type="InterPro" id="IPR035996">
    <property type="entry name" value="4pyrrol_Methylase_sf"/>
</dbReference>
<dbReference type="InterPro" id="IPR014777">
    <property type="entry name" value="4pyrrole_Mease_sub1"/>
</dbReference>
<dbReference type="NCBIfam" id="TIGR02469">
    <property type="entry name" value="CbiT"/>
    <property type="match status" value="1"/>
</dbReference>
<evidence type="ECO:0000313" key="7">
    <source>
        <dbReference type="EMBL" id="ABK17812.1"/>
    </source>
</evidence>
<accession>A0LK60</accession>
<evidence type="ECO:0000256" key="3">
    <source>
        <dbReference type="ARBA" id="ARBA00022603"/>
    </source>
</evidence>
<dbReference type="Proteomes" id="UP000001784">
    <property type="component" value="Chromosome"/>
</dbReference>
<comment type="pathway">
    <text evidence="1">Cofactor biosynthesis; adenosylcobalamin biosynthesis.</text>
</comment>
<dbReference type="RefSeq" id="WP_011698981.1">
    <property type="nucleotide sequence ID" value="NC_008554.1"/>
</dbReference>
<dbReference type="HOGENOM" id="CLU_031955_1_2_7"/>
<dbReference type="CDD" id="cd02440">
    <property type="entry name" value="AdoMet_MTases"/>
    <property type="match status" value="1"/>
</dbReference>
<name>A0LK60_SYNFM</name>
<dbReference type="GO" id="GO:0046025">
    <property type="term" value="F:precorrin-6Y C5,15-methyltransferase (decarboxylating) activity"/>
    <property type="evidence" value="ECO:0007669"/>
    <property type="project" value="UniProtKB-EC"/>
</dbReference>
<dbReference type="InterPro" id="IPR014008">
    <property type="entry name" value="Cbl_synth_MTase_CbiT"/>
</dbReference>
<sequence length="426" mass="46877">MQTGLKPNPEEWRPPLVVLVGMGMGAEDLSPRVLSWIERADVLVGGKRLLDCFPDHTGERIPLLSSLDETIERLRSVARNRRTAVLASGDPFFFGIGRRLVQALGKEHVFALPNVTSVQALFARLLEPWDDVKVVSLHGRSETANAGRWLDDLRHCSRMAFFTDPRRTPAWIAREMLAAGYAHHTMIVAEDIGLPTERIGRFTLREAADGAFSTLNLVAVFADRDQCRAPAAPFEDTVLGLPEEAFMHEAGLITKTEVRAVVLAHLLLQPGGVLWDVGSGSGSVSIEAARVGRLREVIAVERNADRFRDLVANIERFRCPEVRPVLGSALQVLAGAPDPDRVFIGGSGGELPMLLDMVSKRLRPGGRVVQTAVTLDTLEAARSFWLGKPFEVRVVQLQVSRSAPIGGTYRLEALNPVFIVTVRERR</sequence>
<dbReference type="GO" id="GO:0009236">
    <property type="term" value="P:cobalamin biosynthetic process"/>
    <property type="evidence" value="ECO:0007669"/>
    <property type="project" value="UniProtKB-UniPathway"/>
</dbReference>
<dbReference type="Gene3D" id="3.40.1010.10">
    <property type="entry name" value="Cobalt-precorrin-4 Transmethylase, Domain 1"/>
    <property type="match status" value="1"/>
</dbReference>